<name>L1QGF0_9CLOT</name>
<evidence type="ECO:0000313" key="3">
    <source>
        <dbReference type="Proteomes" id="UP000010420"/>
    </source>
</evidence>
<keyword evidence="3" id="KW-1185">Reference proteome</keyword>
<gene>
    <name evidence="2" type="ORF">HMPREF0216_01619</name>
</gene>
<keyword evidence="1" id="KW-0175">Coiled coil</keyword>
<organism evidence="2 3">
    <name type="scientific">Clostridium celatum DSM 1785</name>
    <dbReference type="NCBI Taxonomy" id="545697"/>
    <lineage>
        <taxon>Bacteria</taxon>
        <taxon>Bacillati</taxon>
        <taxon>Bacillota</taxon>
        <taxon>Clostridia</taxon>
        <taxon>Eubacteriales</taxon>
        <taxon>Clostridiaceae</taxon>
        <taxon>Clostridium</taxon>
    </lineage>
</organism>
<dbReference type="AlphaFoldDB" id="L1QGF0"/>
<dbReference type="eggNOG" id="ENOG50338RX">
    <property type="taxonomic scope" value="Bacteria"/>
</dbReference>
<protein>
    <submittedName>
        <fullName evidence="2">Uncharacterized protein</fullName>
    </submittedName>
</protein>
<dbReference type="PATRIC" id="fig|545697.3.peg.1594"/>
<dbReference type="OrthoDB" id="2080971at2"/>
<dbReference type="RefSeq" id="WP_005213122.1">
    <property type="nucleotide sequence ID" value="NZ_KB291640.1"/>
</dbReference>
<dbReference type="HOGENOM" id="CLU_1275843_0_0_9"/>
<proteinExistence type="predicted"/>
<evidence type="ECO:0000256" key="1">
    <source>
        <dbReference type="SAM" id="Coils"/>
    </source>
</evidence>
<feature type="coiled-coil region" evidence="1">
    <location>
        <begin position="10"/>
        <end position="37"/>
    </location>
</feature>
<reference evidence="2 3" key="1">
    <citation type="submission" date="2012-05" db="EMBL/GenBank/DDBJ databases">
        <authorList>
            <person name="Weinstock G."/>
            <person name="Sodergren E."/>
            <person name="Lobos E.A."/>
            <person name="Fulton L."/>
            <person name="Fulton R."/>
            <person name="Courtney L."/>
            <person name="Fronick C."/>
            <person name="O'Laughlin M."/>
            <person name="Godfrey J."/>
            <person name="Wilson R.M."/>
            <person name="Miner T."/>
            <person name="Farmer C."/>
            <person name="Delehaunty K."/>
            <person name="Cordes M."/>
            <person name="Minx P."/>
            <person name="Tomlinson C."/>
            <person name="Chen J."/>
            <person name="Wollam A."/>
            <person name="Pepin K.H."/>
            <person name="Bhonagiri V."/>
            <person name="Zhang X."/>
            <person name="Suruliraj S."/>
            <person name="Warren W."/>
            <person name="Mitreva M."/>
            <person name="Mardis E.R."/>
            <person name="Wilson R.K."/>
        </authorList>
    </citation>
    <scope>NUCLEOTIDE SEQUENCE [LARGE SCALE GENOMIC DNA]</scope>
    <source>
        <strain evidence="2 3">DSM 1785</strain>
    </source>
</reference>
<sequence>MAKILTFKNLDNKSLDIERLKSRYFNLKENNSELKKIKKYEEKILFELLQLRGNYTMVDAAFEIAEILDYDVNTVLETFIMLQRIEIRGESLEIDERINIKVDLSKKGLKPIEIIAFFKKFYFKTYKFEYKVNYAKDINQVKKLHVNYNDDEILEAIETFITDYNIRYENRKYPFPTIGAFCSWGIERSYSENSSKKAIYYDRYKDKDDDKEFTLF</sequence>
<dbReference type="EMBL" id="AMEZ01000048">
    <property type="protein sequence ID" value="EKY27016.1"/>
    <property type="molecule type" value="Genomic_DNA"/>
</dbReference>
<dbReference type="Proteomes" id="UP000010420">
    <property type="component" value="Unassembled WGS sequence"/>
</dbReference>
<accession>L1QGF0</accession>
<comment type="caution">
    <text evidence="2">The sequence shown here is derived from an EMBL/GenBank/DDBJ whole genome shotgun (WGS) entry which is preliminary data.</text>
</comment>
<evidence type="ECO:0000313" key="2">
    <source>
        <dbReference type="EMBL" id="EKY27016.1"/>
    </source>
</evidence>